<proteinExistence type="predicted"/>
<comment type="caution">
    <text evidence="1">The sequence shown here is derived from an EMBL/GenBank/DDBJ whole genome shotgun (WGS) entry which is preliminary data.</text>
</comment>
<accession>X0WP24</accession>
<name>X0WP24_9ZZZZ</name>
<feature type="non-terminal residue" evidence="1">
    <location>
        <position position="32"/>
    </location>
</feature>
<sequence>MDDRKKLINSLPANPESNSYTNLMEYLDVVEY</sequence>
<gene>
    <name evidence="1" type="ORF">S01H1_49965</name>
</gene>
<reference evidence="1" key="1">
    <citation type="journal article" date="2014" name="Front. Microbiol.">
        <title>High frequency of phylogenetically diverse reductive dehalogenase-homologous genes in deep subseafloor sedimentary metagenomes.</title>
        <authorList>
            <person name="Kawai M."/>
            <person name="Futagami T."/>
            <person name="Toyoda A."/>
            <person name="Takaki Y."/>
            <person name="Nishi S."/>
            <person name="Hori S."/>
            <person name="Arai W."/>
            <person name="Tsubouchi T."/>
            <person name="Morono Y."/>
            <person name="Uchiyama I."/>
            <person name="Ito T."/>
            <person name="Fujiyama A."/>
            <person name="Inagaki F."/>
            <person name="Takami H."/>
        </authorList>
    </citation>
    <scope>NUCLEOTIDE SEQUENCE</scope>
    <source>
        <strain evidence="1">Expedition CK06-06</strain>
    </source>
</reference>
<dbReference type="AlphaFoldDB" id="X0WP24"/>
<organism evidence="1">
    <name type="scientific">marine sediment metagenome</name>
    <dbReference type="NCBI Taxonomy" id="412755"/>
    <lineage>
        <taxon>unclassified sequences</taxon>
        <taxon>metagenomes</taxon>
        <taxon>ecological metagenomes</taxon>
    </lineage>
</organism>
<protein>
    <submittedName>
        <fullName evidence="1">Uncharacterized protein</fullName>
    </submittedName>
</protein>
<evidence type="ECO:0000313" key="1">
    <source>
        <dbReference type="EMBL" id="GAG26273.1"/>
    </source>
</evidence>
<dbReference type="EMBL" id="BARS01032173">
    <property type="protein sequence ID" value="GAG26273.1"/>
    <property type="molecule type" value="Genomic_DNA"/>
</dbReference>